<dbReference type="STRING" id="595536.GCA_000178815_04472"/>
<accession>A0A2D2CW89</accession>
<feature type="domain" description="CBS" evidence="3">
    <location>
        <begin position="71"/>
        <end position="130"/>
    </location>
</feature>
<gene>
    <name evidence="4" type="ORF">CQW49_03440</name>
</gene>
<dbReference type="AlphaFoldDB" id="A0A2D2CW89"/>
<proteinExistence type="predicted"/>
<organism evidence="4 5">
    <name type="scientific">Methylosinus trichosporium (strain ATCC 35070 / NCIMB 11131 / UNIQEM 75 / OB3b)</name>
    <dbReference type="NCBI Taxonomy" id="595536"/>
    <lineage>
        <taxon>Bacteria</taxon>
        <taxon>Pseudomonadati</taxon>
        <taxon>Pseudomonadota</taxon>
        <taxon>Alphaproteobacteria</taxon>
        <taxon>Hyphomicrobiales</taxon>
        <taxon>Methylocystaceae</taxon>
        <taxon>Methylosinus</taxon>
    </lineage>
</organism>
<sequence length="147" mass="15934">MKVKDIMTSDVCVVDPNQSIAEAAKRMVELDVGLLPVGENDRLVGMISDRDIALRAVAVGKGAETKVRDVMTRDVKYVYEDREVEEAAESLAQQQLRRMPVLDRSKRLVGIISLADIAMDRDVGLSGAALRGISQPGGAHCQSDRAA</sequence>
<protein>
    <submittedName>
        <fullName evidence="4">CBS domain-containing protein</fullName>
    </submittedName>
</protein>
<feature type="domain" description="CBS" evidence="3">
    <location>
        <begin position="7"/>
        <end position="65"/>
    </location>
</feature>
<dbReference type="PANTHER" id="PTHR48108:SF34">
    <property type="entry name" value="CBS DOMAIN-CONTAINING PROTEIN YHCV"/>
    <property type="match status" value="1"/>
</dbReference>
<dbReference type="RefSeq" id="WP_003612228.1">
    <property type="nucleotide sequence ID" value="NZ_ADVE02000001.1"/>
</dbReference>
<evidence type="ECO:0000256" key="2">
    <source>
        <dbReference type="PROSITE-ProRule" id="PRU00703"/>
    </source>
</evidence>
<keyword evidence="2" id="KW-0129">CBS domain</keyword>
<dbReference type="PANTHER" id="PTHR48108">
    <property type="entry name" value="CBS DOMAIN-CONTAINING PROTEIN CBSX2, CHLOROPLASTIC"/>
    <property type="match status" value="1"/>
</dbReference>
<dbReference type="PROSITE" id="PS51371">
    <property type="entry name" value="CBS"/>
    <property type="match status" value="2"/>
</dbReference>
<evidence type="ECO:0000313" key="5">
    <source>
        <dbReference type="Proteomes" id="UP000230709"/>
    </source>
</evidence>
<dbReference type="Gene3D" id="3.10.580.10">
    <property type="entry name" value="CBS-domain"/>
    <property type="match status" value="1"/>
</dbReference>
<dbReference type="CDD" id="cd04622">
    <property type="entry name" value="CBS_pair_HRP1_like"/>
    <property type="match status" value="1"/>
</dbReference>
<reference evidence="5" key="1">
    <citation type="submission" date="2017-10" db="EMBL/GenBank/DDBJ databases">
        <title>Completed PacBio SMRT sequence of Methylosinus trichosporium OB3b reveals presence of a third large plasmid.</title>
        <authorList>
            <person name="Charles T.C."/>
            <person name="Lynch M.D.J."/>
            <person name="Heil J.R."/>
            <person name="Cheng J."/>
        </authorList>
    </citation>
    <scope>NUCLEOTIDE SEQUENCE [LARGE SCALE GENOMIC DNA]</scope>
    <source>
        <strain evidence="5">OB3b</strain>
    </source>
</reference>
<dbReference type="InterPro" id="IPR000644">
    <property type="entry name" value="CBS_dom"/>
</dbReference>
<dbReference type="SMART" id="SM00116">
    <property type="entry name" value="CBS"/>
    <property type="match status" value="2"/>
</dbReference>
<dbReference type="EMBL" id="CP023737">
    <property type="protein sequence ID" value="ATQ67042.1"/>
    <property type="molecule type" value="Genomic_DNA"/>
</dbReference>
<name>A0A2D2CW89_METT3</name>
<evidence type="ECO:0000313" key="4">
    <source>
        <dbReference type="EMBL" id="ATQ67042.1"/>
    </source>
</evidence>
<dbReference type="KEGG" id="mtw:CQW49_03440"/>
<dbReference type="Proteomes" id="UP000230709">
    <property type="component" value="Chromosome"/>
</dbReference>
<keyword evidence="5" id="KW-1185">Reference proteome</keyword>
<evidence type="ECO:0000259" key="3">
    <source>
        <dbReference type="PROSITE" id="PS51371"/>
    </source>
</evidence>
<dbReference type="Pfam" id="PF00571">
    <property type="entry name" value="CBS"/>
    <property type="match status" value="2"/>
</dbReference>
<dbReference type="InterPro" id="IPR046342">
    <property type="entry name" value="CBS_dom_sf"/>
</dbReference>
<dbReference type="InterPro" id="IPR051462">
    <property type="entry name" value="CBS_domain-containing"/>
</dbReference>
<keyword evidence="1" id="KW-0677">Repeat</keyword>
<evidence type="ECO:0000256" key="1">
    <source>
        <dbReference type="ARBA" id="ARBA00022737"/>
    </source>
</evidence>
<dbReference type="SUPFAM" id="SSF54631">
    <property type="entry name" value="CBS-domain pair"/>
    <property type="match status" value="1"/>
</dbReference>